<sequence length="235" mass="27072">MNEGKTQHLLCTLRRGDNSAGQADKVKLLGFWVDPELNWRDHTDNVCTKLSRVLHLLRRLKYTINPQFLVMVYHALMHSHINYGLIWWGHATGCRRVLAIQKKAVRLITGSGYRDHCRPLFTKTGILTIYSQYCLSTLISLKDDLPKFQLRGEIHNHATRHGRDIDLPRCRLKKTSNSYPMSAVKLYNMLPSHVKSLDSNKMEAMLRKIFVNKPLYSLDEIDVGYFLTPPPSSAL</sequence>
<organism evidence="1">
    <name type="scientific">Cuerna arida</name>
    <dbReference type="NCBI Taxonomy" id="1464854"/>
    <lineage>
        <taxon>Eukaryota</taxon>
        <taxon>Metazoa</taxon>
        <taxon>Ecdysozoa</taxon>
        <taxon>Arthropoda</taxon>
        <taxon>Hexapoda</taxon>
        <taxon>Insecta</taxon>
        <taxon>Pterygota</taxon>
        <taxon>Neoptera</taxon>
        <taxon>Paraneoptera</taxon>
        <taxon>Hemiptera</taxon>
        <taxon>Auchenorrhyncha</taxon>
        <taxon>Membracoidea</taxon>
        <taxon>Cicadellidae</taxon>
        <taxon>Cicadellinae</taxon>
        <taxon>Proconiini</taxon>
        <taxon>Cuerna</taxon>
    </lineage>
</organism>
<dbReference type="AlphaFoldDB" id="A0A1B6G101"/>
<protein>
    <submittedName>
        <fullName evidence="1">Uncharacterized protein</fullName>
    </submittedName>
</protein>
<gene>
    <name evidence="1" type="ORF">g.39499</name>
</gene>
<accession>A0A1B6G101</accession>
<evidence type="ECO:0000313" key="1">
    <source>
        <dbReference type="EMBL" id="JAS56118.1"/>
    </source>
</evidence>
<proteinExistence type="predicted"/>
<name>A0A1B6G101_9HEMI</name>
<reference evidence="1" key="1">
    <citation type="submission" date="2015-11" db="EMBL/GenBank/DDBJ databases">
        <title>De novo transcriptome assembly of four potential Pierce s Disease insect vectors from Arizona vineyards.</title>
        <authorList>
            <person name="Tassone E.E."/>
        </authorList>
    </citation>
    <scope>NUCLEOTIDE SEQUENCE</scope>
</reference>
<dbReference type="EMBL" id="GECZ01013651">
    <property type="protein sequence ID" value="JAS56118.1"/>
    <property type="molecule type" value="Transcribed_RNA"/>
</dbReference>